<dbReference type="PANTHER" id="PTHR13184">
    <property type="entry name" value="37S RIBOSOMAL PROTEIN S22"/>
    <property type="match status" value="1"/>
</dbReference>
<evidence type="ECO:0000313" key="9">
    <source>
        <dbReference type="EMBL" id="KAL0951798.1"/>
    </source>
</evidence>
<evidence type="ECO:0000256" key="8">
    <source>
        <dbReference type="SAM" id="MobiDB-lite"/>
    </source>
</evidence>
<comment type="subcellular location">
    <subcellularLocation>
        <location evidence="1">Mitochondrion</location>
    </subcellularLocation>
</comment>
<feature type="region of interest" description="Disordered" evidence="8">
    <location>
        <begin position="552"/>
        <end position="628"/>
    </location>
</feature>
<keyword evidence="10" id="KW-1185">Reference proteome</keyword>
<evidence type="ECO:0008006" key="11">
    <source>
        <dbReference type="Google" id="ProtNLM"/>
    </source>
</evidence>
<keyword evidence="4" id="KW-0408">Iron</keyword>
<protein>
    <recommendedName>
        <fullName evidence="11">Rsm22-domain-containing protein</fullName>
    </recommendedName>
</protein>
<dbReference type="InterPro" id="IPR015324">
    <property type="entry name" value="Ribosomal_Rsm22-like"/>
</dbReference>
<name>A0ABR3J813_9AGAR</name>
<comment type="caution">
    <text evidence="9">The sequence shown here is derived from an EMBL/GenBank/DDBJ whole genome shotgun (WGS) entry which is preliminary data.</text>
</comment>
<keyword evidence="5" id="KW-0411">Iron-sulfur</keyword>
<sequence>MLLSALRNSARYRTSFPKIRNSLSRPSSSISDTKHPNPPLHLDPSLRALLQDVDISLNQHKHKHAYARPGPRELEATSVDILPGEDGALATGDDDVEEHSHRKSPAALFGSQGIGAVILPLELQASINLIISESDKHRLHQDAKRLFLDNGGELSAEDGWEAAYDTKYRSRKQAARHHERDGTAFVSVALPAHFSAISAVFNHVKRRLEPEWRVERVIDWGAGTGSALWASLYAFQNSSDFDMASNPEDLKIANSSVISYTGIDKREGLVAMGKRLFKNLDLGSLSLSWQKSFKEEDKLGRSRGHDTLAISAFMLTSLPTPLARKNLVKEMWESGAHTIVLIDHNTPEGFENIAEAREHLLNVGRKEFDDPLAEEWPIRGCHVVAPCPHDATCPLHHGGSSRLVCGFSQRLQRPSFVRLTKHSGTGHEDIEYSYIVIRRGPRPVPPATKVGRVGEIGKRELEKLAKPPPKELSLHDGEEDSALNENMALDMEEPVGGIDGIEPSSRKDLEAALRQEAYDWPRLVFPPLKKSGHIILDGCTSEGKIMRMTIPKSQGKQPFYDARKSGWGDIFPHEPKNPPQERSLPKRSRRMGPIKGADIGKRGKTKSKPNPGYDGLANALKEDKRQARRNRLDRLASIREKDL</sequence>
<evidence type="ECO:0000256" key="3">
    <source>
        <dbReference type="ARBA" id="ARBA00022946"/>
    </source>
</evidence>
<comment type="function">
    <text evidence="7">Mitochondrial ribosome (mitoribosome) assembly factor. Binds at the interface of the head and body domains of the mitochondrial small ribosomal subunit (mt-SSU), occluding the mRNA channel and preventing compaction of the head domain towards the body. Probable inactive methyltransferase: retains the characteristic folding and ability to bind S-adenosyl-L-methionine, but it probably lost its methyltransferase activity.</text>
</comment>
<proteinExistence type="predicted"/>
<evidence type="ECO:0000256" key="1">
    <source>
        <dbReference type="ARBA" id="ARBA00004173"/>
    </source>
</evidence>
<evidence type="ECO:0000256" key="4">
    <source>
        <dbReference type="ARBA" id="ARBA00023004"/>
    </source>
</evidence>
<feature type="region of interest" description="Disordered" evidence="8">
    <location>
        <begin position="17"/>
        <end position="40"/>
    </location>
</feature>
<keyword evidence="2" id="KW-0479">Metal-binding</keyword>
<dbReference type="PANTHER" id="PTHR13184:SF5">
    <property type="entry name" value="METHYLTRANSFERASE-LIKE PROTEIN 17, MITOCHONDRIAL"/>
    <property type="match status" value="1"/>
</dbReference>
<evidence type="ECO:0000313" key="10">
    <source>
        <dbReference type="Proteomes" id="UP001556367"/>
    </source>
</evidence>
<organism evidence="9 10">
    <name type="scientific">Hohenbuehelia grisea</name>
    <dbReference type="NCBI Taxonomy" id="104357"/>
    <lineage>
        <taxon>Eukaryota</taxon>
        <taxon>Fungi</taxon>
        <taxon>Dikarya</taxon>
        <taxon>Basidiomycota</taxon>
        <taxon>Agaricomycotina</taxon>
        <taxon>Agaricomycetes</taxon>
        <taxon>Agaricomycetidae</taxon>
        <taxon>Agaricales</taxon>
        <taxon>Pleurotineae</taxon>
        <taxon>Pleurotaceae</taxon>
        <taxon>Hohenbuehelia</taxon>
    </lineage>
</organism>
<dbReference type="Pfam" id="PF09243">
    <property type="entry name" value="Rsm22"/>
    <property type="match status" value="2"/>
</dbReference>
<dbReference type="EMBL" id="JASNQZ010000011">
    <property type="protein sequence ID" value="KAL0951798.1"/>
    <property type="molecule type" value="Genomic_DNA"/>
</dbReference>
<gene>
    <name evidence="9" type="ORF">HGRIS_008465</name>
</gene>
<evidence type="ECO:0000256" key="2">
    <source>
        <dbReference type="ARBA" id="ARBA00022723"/>
    </source>
</evidence>
<reference evidence="10" key="1">
    <citation type="submission" date="2024-06" db="EMBL/GenBank/DDBJ databases">
        <title>Multi-omics analyses provide insights into the biosynthesis of the anticancer antibiotic pleurotin in Hohenbuehelia grisea.</title>
        <authorList>
            <person name="Weaver J.A."/>
            <person name="Alberti F."/>
        </authorList>
    </citation>
    <scope>NUCLEOTIDE SEQUENCE [LARGE SCALE GENOMIC DNA]</scope>
    <source>
        <strain evidence="10">T-177</strain>
    </source>
</reference>
<feature type="compositionally biased region" description="Low complexity" evidence="8">
    <location>
        <begin position="22"/>
        <end position="31"/>
    </location>
</feature>
<evidence type="ECO:0000256" key="6">
    <source>
        <dbReference type="ARBA" id="ARBA00023128"/>
    </source>
</evidence>
<feature type="compositionally biased region" description="Basic and acidic residues" evidence="8">
    <location>
        <begin position="561"/>
        <end position="576"/>
    </location>
</feature>
<keyword evidence="3" id="KW-0809">Transit peptide</keyword>
<accession>A0ABR3J813</accession>
<evidence type="ECO:0000256" key="7">
    <source>
        <dbReference type="ARBA" id="ARBA00045681"/>
    </source>
</evidence>
<dbReference type="InterPro" id="IPR052571">
    <property type="entry name" value="Mt_RNA_Methyltransferase"/>
</dbReference>
<evidence type="ECO:0000256" key="5">
    <source>
        <dbReference type="ARBA" id="ARBA00023014"/>
    </source>
</evidence>
<dbReference type="Proteomes" id="UP001556367">
    <property type="component" value="Unassembled WGS sequence"/>
</dbReference>
<keyword evidence="6" id="KW-0496">Mitochondrion</keyword>